<keyword evidence="1" id="KW-0812">Transmembrane</keyword>
<feature type="transmembrane region" description="Helical" evidence="1">
    <location>
        <begin position="116"/>
        <end position="139"/>
    </location>
</feature>
<dbReference type="AlphaFoldDB" id="A0AA85AQR5"/>
<accession>A0AA85AQR5</accession>
<feature type="transmembrane region" description="Helical" evidence="1">
    <location>
        <begin position="62"/>
        <end position="81"/>
    </location>
</feature>
<evidence type="ECO:0000313" key="2">
    <source>
        <dbReference type="Proteomes" id="UP000050791"/>
    </source>
</evidence>
<keyword evidence="1" id="KW-0472">Membrane</keyword>
<protein>
    <submittedName>
        <fullName evidence="3">Uncharacterized protein</fullName>
    </submittedName>
</protein>
<feature type="transmembrane region" description="Helical" evidence="1">
    <location>
        <begin position="180"/>
        <end position="201"/>
    </location>
</feature>
<dbReference type="WBParaSite" id="SMTH1_102420.1">
    <property type="protein sequence ID" value="SMTH1_102420.1"/>
    <property type="gene ID" value="SMTH1_102420"/>
</dbReference>
<name>A0AA85AQR5_9TREM</name>
<feature type="transmembrane region" description="Helical" evidence="1">
    <location>
        <begin position="87"/>
        <end position="104"/>
    </location>
</feature>
<keyword evidence="1" id="KW-1133">Transmembrane helix</keyword>
<dbReference type="Proteomes" id="UP000050791">
    <property type="component" value="Unassembled WGS sequence"/>
</dbReference>
<evidence type="ECO:0000256" key="1">
    <source>
        <dbReference type="SAM" id="Phobius"/>
    </source>
</evidence>
<sequence>MMKFEFDNLSNETSQNNSICIFTQYTEPVVLSGLILTFIGLVLGLIIIFIKNLHTKSTMNTIVIVITMVFIIVGVVLLMSVGEWYEQIISVSIATAIFIMAILLDIKLQGSKMKWMIILFTLCCVFAVTGLIFFVFGVIYGSKGLLGATLVCWCGEMLIVVTCTKYYLDSYRKSRQFSTLYCVFLLMYEYIVLVISLIFSLNSVIDCNWNNKTMIRHDEQILFH</sequence>
<evidence type="ECO:0000313" key="3">
    <source>
        <dbReference type="WBParaSite" id="SMTH1_102420.1"/>
    </source>
</evidence>
<reference evidence="3" key="1">
    <citation type="submission" date="2023-11" db="UniProtKB">
        <authorList>
            <consortium name="WormBaseParasite"/>
        </authorList>
    </citation>
    <scope>IDENTIFICATION</scope>
</reference>
<feature type="transmembrane region" description="Helical" evidence="1">
    <location>
        <begin position="29"/>
        <end position="50"/>
    </location>
</feature>
<feature type="transmembrane region" description="Helical" evidence="1">
    <location>
        <begin position="145"/>
        <end position="168"/>
    </location>
</feature>
<proteinExistence type="predicted"/>
<organism evidence="2 3">
    <name type="scientific">Schistosoma mattheei</name>
    <dbReference type="NCBI Taxonomy" id="31246"/>
    <lineage>
        <taxon>Eukaryota</taxon>
        <taxon>Metazoa</taxon>
        <taxon>Spiralia</taxon>
        <taxon>Lophotrochozoa</taxon>
        <taxon>Platyhelminthes</taxon>
        <taxon>Trematoda</taxon>
        <taxon>Digenea</taxon>
        <taxon>Strigeidida</taxon>
        <taxon>Schistosomatoidea</taxon>
        <taxon>Schistosomatidae</taxon>
        <taxon>Schistosoma</taxon>
    </lineage>
</organism>